<keyword evidence="5" id="KW-1185">Reference proteome</keyword>
<dbReference type="NCBIfam" id="TIGR00730">
    <property type="entry name" value="Rossman fold protein, TIGR00730 family"/>
    <property type="match status" value="1"/>
</dbReference>
<dbReference type="Proteomes" id="UP001250932">
    <property type="component" value="Unassembled WGS sequence"/>
</dbReference>
<reference evidence="4 5" key="1">
    <citation type="journal article" date="2023" name="ISME J.">
        <title>Cultivation and genomic characterization of novel and ubiquitous marine nitrite-oxidizing bacteria from the Nitrospirales.</title>
        <authorList>
            <person name="Mueller A.J."/>
            <person name="Daebeler A."/>
            <person name="Herbold C.W."/>
            <person name="Kirkegaard R.H."/>
            <person name="Daims H."/>
        </authorList>
    </citation>
    <scope>NUCLEOTIDE SEQUENCE [LARGE SCALE GENOMIC DNA]</scope>
    <source>
        <strain evidence="4 5">EB</strain>
    </source>
</reference>
<sequence>MKRVCVFCGSSHGEKPIYQDGAHALGKELVARGIGLVYGGGNIGLMSVIAETVLAGGGEVLGVIPEFMAEKELARQDLTELHIVGSMHERKALMADLSDAFLAMPGGYGTLEEFCEMITWKQLRIHKKPCGLLNVEGFFDALLRFVDHQVHEGFVTYENREYILTARDPATLLDLLTQV</sequence>
<dbReference type="EMBL" id="JAQOUE010000001">
    <property type="protein sequence ID" value="MDT7040920.1"/>
    <property type="molecule type" value="Genomic_DNA"/>
</dbReference>
<dbReference type="InterPro" id="IPR031100">
    <property type="entry name" value="LOG_fam"/>
</dbReference>
<comment type="catalytic activity">
    <reaction evidence="1">
        <text>AMP + H2O = D-ribose 5-phosphate + adenine</text>
        <dbReference type="Rhea" id="RHEA:20129"/>
        <dbReference type="ChEBI" id="CHEBI:15377"/>
        <dbReference type="ChEBI" id="CHEBI:16708"/>
        <dbReference type="ChEBI" id="CHEBI:78346"/>
        <dbReference type="ChEBI" id="CHEBI:456215"/>
        <dbReference type="EC" id="3.2.2.4"/>
    </reaction>
</comment>
<accession>A0ABU3K3E2</accession>
<dbReference type="SUPFAM" id="SSF102405">
    <property type="entry name" value="MCP/YpsA-like"/>
    <property type="match status" value="1"/>
</dbReference>
<comment type="similarity">
    <text evidence="2 3">Belongs to the LOG family.</text>
</comment>
<dbReference type="PANTHER" id="PTHR31223:SF70">
    <property type="entry name" value="LOG FAMILY PROTEIN YJL055W"/>
    <property type="match status" value="1"/>
</dbReference>
<evidence type="ECO:0000313" key="5">
    <source>
        <dbReference type="Proteomes" id="UP001250932"/>
    </source>
</evidence>
<dbReference type="PANTHER" id="PTHR31223">
    <property type="entry name" value="LOG FAMILY PROTEIN YJL055W"/>
    <property type="match status" value="1"/>
</dbReference>
<dbReference type="Pfam" id="PF03641">
    <property type="entry name" value="Lysine_decarbox"/>
    <property type="match status" value="1"/>
</dbReference>
<proteinExistence type="inferred from homology"/>
<dbReference type="EC" id="3.2.2.n1" evidence="3"/>
<gene>
    <name evidence="4" type="ORF">PPG34_01075</name>
</gene>
<protein>
    <recommendedName>
        <fullName evidence="3">Cytokinin riboside 5'-monophosphate phosphoribohydrolase</fullName>
        <ecNumber evidence="3">3.2.2.n1</ecNumber>
    </recommendedName>
</protein>
<comment type="caution">
    <text evidence="4">The sequence shown here is derived from an EMBL/GenBank/DDBJ whole genome shotgun (WGS) entry which is preliminary data.</text>
</comment>
<keyword evidence="3" id="KW-0203">Cytokinin biosynthesis</keyword>
<dbReference type="Gene3D" id="3.40.50.450">
    <property type="match status" value="1"/>
</dbReference>
<evidence type="ECO:0000313" key="4">
    <source>
        <dbReference type="EMBL" id="MDT7040920.1"/>
    </source>
</evidence>
<evidence type="ECO:0000256" key="3">
    <source>
        <dbReference type="RuleBase" id="RU363015"/>
    </source>
</evidence>
<name>A0ABU3K3E2_9BACT</name>
<dbReference type="InterPro" id="IPR005269">
    <property type="entry name" value="LOG"/>
</dbReference>
<dbReference type="RefSeq" id="WP_313831279.1">
    <property type="nucleotide sequence ID" value="NZ_JAQOUE010000001.1"/>
</dbReference>
<evidence type="ECO:0000256" key="1">
    <source>
        <dbReference type="ARBA" id="ARBA00000274"/>
    </source>
</evidence>
<keyword evidence="3" id="KW-0378">Hydrolase</keyword>
<organism evidence="4 5">
    <name type="scientific">Candidatus Nitronereus thalassa</name>
    <dbReference type="NCBI Taxonomy" id="3020898"/>
    <lineage>
        <taxon>Bacteria</taxon>
        <taxon>Pseudomonadati</taxon>
        <taxon>Nitrospirota</taxon>
        <taxon>Nitrospiria</taxon>
        <taxon>Nitrospirales</taxon>
        <taxon>Nitrospiraceae</taxon>
        <taxon>Candidatus Nitronereus</taxon>
    </lineage>
</organism>
<evidence type="ECO:0000256" key="2">
    <source>
        <dbReference type="ARBA" id="ARBA00006763"/>
    </source>
</evidence>